<feature type="transmembrane region" description="Helical" evidence="9">
    <location>
        <begin position="27"/>
        <end position="45"/>
    </location>
</feature>
<evidence type="ECO:0000256" key="1">
    <source>
        <dbReference type="ARBA" id="ARBA00004273"/>
    </source>
</evidence>
<dbReference type="PANTHER" id="PTHR31586">
    <property type="entry name" value="CYTOCHROME C OXIDASE PROTEIN 20"/>
    <property type="match status" value="1"/>
</dbReference>
<accession>A0AAJ7VYH9</accession>
<dbReference type="RefSeq" id="XP_015588887.1">
    <property type="nucleotide sequence ID" value="XM_015733401.2"/>
</dbReference>
<dbReference type="RefSeq" id="XP_024937791.1">
    <property type="nucleotide sequence ID" value="XM_025082023.1"/>
</dbReference>
<dbReference type="KEGG" id="ccin:107264780"/>
<dbReference type="GO" id="GO:0005743">
    <property type="term" value="C:mitochondrial inner membrane"/>
    <property type="evidence" value="ECO:0007669"/>
    <property type="project" value="UniProtKB-SubCell"/>
</dbReference>
<dbReference type="AlphaFoldDB" id="A0AAJ7VYH9"/>
<evidence type="ECO:0000256" key="3">
    <source>
        <dbReference type="ARBA" id="ARBA00017689"/>
    </source>
</evidence>
<dbReference type="Pfam" id="PF12597">
    <property type="entry name" value="Cox20"/>
    <property type="match status" value="1"/>
</dbReference>
<dbReference type="GeneID" id="107264780"/>
<dbReference type="InterPro" id="IPR022533">
    <property type="entry name" value="Cox20"/>
</dbReference>
<evidence type="ECO:0000256" key="2">
    <source>
        <dbReference type="ARBA" id="ARBA00009575"/>
    </source>
</evidence>
<dbReference type="PANTHER" id="PTHR31586:SF1">
    <property type="entry name" value="CYTOCHROME C OXIDASE ASSEMBLY PROTEIN COX20, MITOCHONDRIAL"/>
    <property type="match status" value="1"/>
</dbReference>
<feature type="transmembrane region" description="Helical" evidence="9">
    <location>
        <begin position="52"/>
        <end position="69"/>
    </location>
</feature>
<keyword evidence="6 9" id="KW-1133">Transmembrane helix</keyword>
<protein>
    <recommendedName>
        <fullName evidence="3">Cytochrome c oxidase assembly protein COX20, mitochondrial</fullName>
    </recommendedName>
</protein>
<reference evidence="11 12" key="1">
    <citation type="submission" date="2025-04" db="UniProtKB">
        <authorList>
            <consortium name="RefSeq"/>
        </authorList>
    </citation>
    <scope>IDENTIFICATION</scope>
</reference>
<keyword evidence="5" id="KW-0999">Mitochondrion inner membrane</keyword>
<evidence type="ECO:0000256" key="9">
    <source>
        <dbReference type="SAM" id="Phobius"/>
    </source>
</evidence>
<keyword evidence="4 9" id="KW-0812">Transmembrane</keyword>
<keyword evidence="7" id="KW-0496">Mitochondrion</keyword>
<evidence type="ECO:0000313" key="12">
    <source>
        <dbReference type="RefSeq" id="XP_024937791.1"/>
    </source>
</evidence>
<evidence type="ECO:0000313" key="10">
    <source>
        <dbReference type="Proteomes" id="UP000694920"/>
    </source>
</evidence>
<dbReference type="GO" id="GO:0033617">
    <property type="term" value="P:mitochondrial respiratory chain complex IV assembly"/>
    <property type="evidence" value="ECO:0007669"/>
    <property type="project" value="InterPro"/>
</dbReference>
<evidence type="ECO:0000313" key="11">
    <source>
        <dbReference type="RefSeq" id="XP_015588887.1"/>
    </source>
</evidence>
<sequence>MADDDESKPVMLFGRDISKIPCFRSSFLYGITSGVVGGMTMFLFTSRPKLSCDAAVGTFVSVTLFYWIYCRHNWVHQKFDAGQVQSALRRANTLERPQREKEFSEKKPTLVDA</sequence>
<organism evidence="10 12">
    <name type="scientific">Cephus cinctus</name>
    <name type="common">Wheat stem sawfly</name>
    <dbReference type="NCBI Taxonomy" id="211228"/>
    <lineage>
        <taxon>Eukaryota</taxon>
        <taxon>Metazoa</taxon>
        <taxon>Ecdysozoa</taxon>
        <taxon>Arthropoda</taxon>
        <taxon>Hexapoda</taxon>
        <taxon>Insecta</taxon>
        <taxon>Pterygota</taxon>
        <taxon>Neoptera</taxon>
        <taxon>Endopterygota</taxon>
        <taxon>Hymenoptera</taxon>
        <taxon>Cephoidea</taxon>
        <taxon>Cephidae</taxon>
        <taxon>Cephus</taxon>
    </lineage>
</organism>
<evidence type="ECO:0000256" key="8">
    <source>
        <dbReference type="ARBA" id="ARBA00023136"/>
    </source>
</evidence>
<proteinExistence type="inferred from homology"/>
<evidence type="ECO:0000256" key="7">
    <source>
        <dbReference type="ARBA" id="ARBA00023128"/>
    </source>
</evidence>
<comment type="similarity">
    <text evidence="2">Belongs to the COX20 family.</text>
</comment>
<dbReference type="PRINTS" id="PR02049">
    <property type="entry name" value="PROTEINF36A"/>
</dbReference>
<name>A0AAJ7VYH9_CEPCN</name>
<gene>
    <name evidence="11 12" type="primary">LOC107264780</name>
</gene>
<comment type="subcellular location">
    <subcellularLocation>
        <location evidence="1">Mitochondrion inner membrane</location>
    </subcellularLocation>
</comment>
<dbReference type="Proteomes" id="UP000694920">
    <property type="component" value="Unplaced"/>
</dbReference>
<evidence type="ECO:0000256" key="5">
    <source>
        <dbReference type="ARBA" id="ARBA00022792"/>
    </source>
</evidence>
<evidence type="ECO:0000256" key="4">
    <source>
        <dbReference type="ARBA" id="ARBA00022692"/>
    </source>
</evidence>
<keyword evidence="8 9" id="KW-0472">Membrane</keyword>
<evidence type="ECO:0000256" key="6">
    <source>
        <dbReference type="ARBA" id="ARBA00022989"/>
    </source>
</evidence>
<keyword evidence="10" id="KW-1185">Reference proteome</keyword>